<dbReference type="Pfam" id="PF14833">
    <property type="entry name" value="NAD_binding_11"/>
    <property type="match status" value="1"/>
</dbReference>
<dbReference type="UniPathway" id="UPA00362"/>
<evidence type="ECO:0000256" key="3">
    <source>
        <dbReference type="ARBA" id="ARBA00023002"/>
    </source>
</evidence>
<evidence type="ECO:0000256" key="1">
    <source>
        <dbReference type="ARBA" id="ARBA00009080"/>
    </source>
</evidence>
<dbReference type="InterPro" id="IPR015815">
    <property type="entry name" value="HIBADH-related"/>
</dbReference>
<keyword evidence="10" id="KW-1185">Reference proteome</keyword>
<dbReference type="Gene3D" id="1.10.1040.10">
    <property type="entry name" value="N-(1-d-carboxylethyl)-l-norvaline Dehydrogenase, domain 2"/>
    <property type="match status" value="1"/>
</dbReference>
<dbReference type="Gene3D" id="3.40.50.720">
    <property type="entry name" value="NAD(P)-binding Rossmann-like Domain"/>
    <property type="match status" value="1"/>
</dbReference>
<accession>A0A545SPY4</accession>
<evidence type="ECO:0000256" key="6">
    <source>
        <dbReference type="RuleBase" id="RU910714"/>
    </source>
</evidence>
<comment type="pathway">
    <text evidence="6">Amino-acid degradation; L-valine degradation.</text>
</comment>
<dbReference type="InterPro" id="IPR036291">
    <property type="entry name" value="NAD(P)-bd_dom_sf"/>
</dbReference>
<name>A0A545SPY4_9GAMM</name>
<dbReference type="InterPro" id="IPR002204">
    <property type="entry name" value="3-OH-isobutyrate_DH-rel_CS"/>
</dbReference>
<dbReference type="AlphaFoldDB" id="A0A545SPY4"/>
<dbReference type="SUPFAM" id="SSF48179">
    <property type="entry name" value="6-phosphogluconate dehydrogenase C-terminal domain-like"/>
    <property type="match status" value="1"/>
</dbReference>
<evidence type="ECO:0000256" key="4">
    <source>
        <dbReference type="ARBA" id="ARBA00023027"/>
    </source>
</evidence>
<organism evidence="9 10">
    <name type="scientific">Exilibacterium tricleocarpae</name>
    <dbReference type="NCBI Taxonomy" id="2591008"/>
    <lineage>
        <taxon>Bacteria</taxon>
        <taxon>Pseudomonadati</taxon>
        <taxon>Pseudomonadota</taxon>
        <taxon>Gammaproteobacteria</taxon>
        <taxon>Cellvibrionales</taxon>
        <taxon>Cellvibrionaceae</taxon>
        <taxon>Exilibacterium</taxon>
    </lineage>
</organism>
<dbReference type="PANTHER" id="PTHR22981:SF7">
    <property type="entry name" value="3-HYDROXYISOBUTYRATE DEHYDROGENASE, MITOCHONDRIAL"/>
    <property type="match status" value="1"/>
</dbReference>
<dbReference type="InterPro" id="IPR029154">
    <property type="entry name" value="HIBADH-like_NADP-bd"/>
</dbReference>
<reference evidence="9 10" key="1">
    <citation type="submission" date="2019-06" db="EMBL/GenBank/DDBJ databases">
        <title>Whole genome sequence for Cellvibrionaceae sp. R142.</title>
        <authorList>
            <person name="Wang G."/>
        </authorList>
    </citation>
    <scope>NUCLEOTIDE SEQUENCE [LARGE SCALE GENOMIC DNA]</scope>
    <source>
        <strain evidence="9 10">R142</strain>
    </source>
</reference>
<dbReference type="EMBL" id="VHSG01000037">
    <property type="protein sequence ID" value="TQV67014.1"/>
    <property type="molecule type" value="Genomic_DNA"/>
</dbReference>
<keyword evidence="2 6" id="KW-0101">Branched-chain amino acid catabolism</keyword>
<dbReference type="SUPFAM" id="SSF51735">
    <property type="entry name" value="NAD(P)-binding Rossmann-fold domains"/>
    <property type="match status" value="1"/>
</dbReference>
<dbReference type="InterPro" id="IPR006115">
    <property type="entry name" value="6PGDH_NADP-bd"/>
</dbReference>
<protein>
    <recommendedName>
        <fullName evidence="6">3-hydroxyisobutyrate dehydrogenase</fullName>
        <shortName evidence="6">HIBADH</shortName>
        <ecNumber evidence="6">1.1.1.31</ecNumber>
    </recommendedName>
</protein>
<dbReference type="InterPro" id="IPR013328">
    <property type="entry name" value="6PGD_dom2"/>
</dbReference>
<dbReference type="FunFam" id="1.10.1040.10:FF:000006">
    <property type="entry name" value="3-hydroxyisobutyrate dehydrogenase"/>
    <property type="match status" value="1"/>
</dbReference>
<comment type="similarity">
    <text evidence="1 6">Belongs to the HIBADH-related family.</text>
</comment>
<comment type="caution">
    <text evidence="9">The sequence shown here is derived from an EMBL/GenBank/DDBJ whole genome shotgun (WGS) entry which is preliminary data.</text>
</comment>
<dbReference type="InterPro" id="IPR008927">
    <property type="entry name" value="6-PGluconate_DH-like_C_sf"/>
</dbReference>
<feature type="domain" description="6-phosphogluconate dehydrogenase NADP-binding" evidence="7">
    <location>
        <begin position="8"/>
        <end position="165"/>
    </location>
</feature>
<evidence type="ECO:0000313" key="9">
    <source>
        <dbReference type="EMBL" id="TQV67014.1"/>
    </source>
</evidence>
<dbReference type="NCBIfam" id="TIGR01692">
    <property type="entry name" value="HIBADH"/>
    <property type="match status" value="1"/>
</dbReference>
<dbReference type="Proteomes" id="UP000319732">
    <property type="component" value="Unassembled WGS sequence"/>
</dbReference>
<dbReference type="PANTHER" id="PTHR22981">
    <property type="entry name" value="3-HYDROXYISOBUTYRATE DEHYDROGENASE-RELATED"/>
    <property type="match status" value="1"/>
</dbReference>
<evidence type="ECO:0000256" key="2">
    <source>
        <dbReference type="ARBA" id="ARBA00022456"/>
    </source>
</evidence>
<dbReference type="GO" id="GO:0006574">
    <property type="term" value="P:L-valine catabolic process"/>
    <property type="evidence" value="ECO:0007669"/>
    <property type="project" value="UniProtKB-UniPathway"/>
</dbReference>
<comment type="catalytic activity">
    <reaction evidence="6">
        <text>3-hydroxy-2-methylpropanoate + NAD(+) = 2-methyl-3-oxopropanoate + NADH + H(+)</text>
        <dbReference type="Rhea" id="RHEA:17681"/>
        <dbReference type="ChEBI" id="CHEBI:11805"/>
        <dbReference type="ChEBI" id="CHEBI:15378"/>
        <dbReference type="ChEBI" id="CHEBI:57540"/>
        <dbReference type="ChEBI" id="CHEBI:57700"/>
        <dbReference type="ChEBI" id="CHEBI:57945"/>
        <dbReference type="EC" id="1.1.1.31"/>
    </reaction>
</comment>
<dbReference type="InterPro" id="IPR011548">
    <property type="entry name" value="HIBADH"/>
</dbReference>
<feature type="domain" description="3-hydroxyisobutyrate dehydrogenase-like NAD-binding" evidence="8">
    <location>
        <begin position="171"/>
        <end position="289"/>
    </location>
</feature>
<dbReference type="GO" id="GO:0008442">
    <property type="term" value="F:3-hydroxyisobutyrate dehydrogenase activity"/>
    <property type="evidence" value="ECO:0007669"/>
    <property type="project" value="UniProtKB-EC"/>
</dbReference>
<dbReference type="Pfam" id="PF03446">
    <property type="entry name" value="NAD_binding_2"/>
    <property type="match status" value="1"/>
</dbReference>
<evidence type="ECO:0000259" key="7">
    <source>
        <dbReference type="Pfam" id="PF03446"/>
    </source>
</evidence>
<dbReference type="EC" id="1.1.1.31" evidence="6"/>
<sequence>MANATAKKVAFVGLGNMGGGMAPNLVKAGFEVRAFDLSAAALAQADAAGCVPAATAAAAVEGVDYVVSMLPDGAIVEHLYIDGEPALLDCMPATALVIDCSTVAAASSRRLAEAAAQRGIQAIDAPVSGGVAAAAAGTLAFMCGGTEAACTAAEPVLSAMGSNVLRAGDSGAGQVAKICNNMLLAVHMIGTAEALQLGVDNGLDPAVLSDIMLKSSGCNWSLEKYNPYPGVMPGAPASRDYQGGFMVKLMQKDLGLAQAAALASRSDTPMGTLARSLYGLHAHAGGEDNTELDFSSVQRLFSRP</sequence>
<dbReference type="PIRSF" id="PIRSF000103">
    <property type="entry name" value="HIBADH"/>
    <property type="match status" value="1"/>
</dbReference>
<dbReference type="GO" id="GO:0050661">
    <property type="term" value="F:NADP binding"/>
    <property type="evidence" value="ECO:0007669"/>
    <property type="project" value="InterPro"/>
</dbReference>
<dbReference type="PROSITE" id="PS00895">
    <property type="entry name" value="3_HYDROXYISOBUT_DH"/>
    <property type="match status" value="1"/>
</dbReference>
<evidence type="ECO:0000313" key="10">
    <source>
        <dbReference type="Proteomes" id="UP000319732"/>
    </source>
</evidence>
<evidence type="ECO:0000259" key="8">
    <source>
        <dbReference type="Pfam" id="PF14833"/>
    </source>
</evidence>
<keyword evidence="4 6" id="KW-0520">NAD</keyword>
<feature type="active site" evidence="5">
    <location>
        <position position="177"/>
    </location>
</feature>
<dbReference type="GO" id="GO:0051287">
    <property type="term" value="F:NAD binding"/>
    <property type="evidence" value="ECO:0007669"/>
    <property type="project" value="InterPro"/>
</dbReference>
<dbReference type="OrthoDB" id="9786703at2"/>
<evidence type="ECO:0000256" key="5">
    <source>
        <dbReference type="PIRSR" id="PIRSR000103-1"/>
    </source>
</evidence>
<keyword evidence="3 6" id="KW-0560">Oxidoreductase</keyword>
<proteinExistence type="inferred from homology"/>
<gene>
    <name evidence="9" type="primary">mmsB</name>
    <name evidence="9" type="ORF">FKG94_26200</name>
</gene>